<dbReference type="InterPro" id="IPR013185">
    <property type="entry name" value="Transl_elong_KOW-like"/>
</dbReference>
<evidence type="ECO:0000256" key="9">
    <source>
        <dbReference type="RuleBase" id="RU004389"/>
    </source>
</evidence>
<dbReference type="Pfam" id="PF09285">
    <property type="entry name" value="Elong-fact-P_C"/>
    <property type="match status" value="1"/>
</dbReference>
<dbReference type="GO" id="GO:0005829">
    <property type="term" value="C:cytosol"/>
    <property type="evidence" value="ECO:0007669"/>
    <property type="project" value="UniProtKB-ARBA"/>
</dbReference>
<dbReference type="UniPathway" id="UPA00345"/>
<comment type="pathway">
    <text evidence="2 7">Protein biosynthesis; polypeptide chain elongation.</text>
</comment>
<dbReference type="InterPro" id="IPR020599">
    <property type="entry name" value="Transl_elong_fac_P/YeiP"/>
</dbReference>
<dbReference type="FunFam" id="2.40.50.140:FF:000004">
    <property type="entry name" value="Elongation factor P"/>
    <property type="match status" value="1"/>
</dbReference>
<dbReference type="InterPro" id="IPR015365">
    <property type="entry name" value="Elong-fact-P_C"/>
</dbReference>
<evidence type="ECO:0000313" key="13">
    <source>
        <dbReference type="Proteomes" id="UP000176604"/>
    </source>
</evidence>
<dbReference type="SMART" id="SM01185">
    <property type="entry name" value="EFP"/>
    <property type="match status" value="1"/>
</dbReference>
<evidence type="ECO:0000256" key="5">
    <source>
        <dbReference type="ARBA" id="ARBA00022768"/>
    </source>
</evidence>
<keyword evidence="6 7" id="KW-0648">Protein biosynthesis</keyword>
<comment type="function">
    <text evidence="7">Involved in peptide bond synthesis. Stimulates efficient translation and peptide-bond synthesis on native or reconstituted 70S ribosomes in vitro. Probably functions indirectly by altering the affinity of the ribosome for aminoacyl-tRNA, thus increasing their reactivity as acceptors for peptidyl transferase.</text>
</comment>
<dbReference type="GO" id="GO:0003746">
    <property type="term" value="F:translation elongation factor activity"/>
    <property type="evidence" value="ECO:0007669"/>
    <property type="project" value="UniProtKB-UniRule"/>
</dbReference>
<sequence>MAVLSSLNDIKKGIVLNYQGEPYIIMEASFMRMQQRKPVMQTKMRSLRTGKVTEYSFKPGETVEEADIARKKASFLYAQDNQYYFMDLENYDQFFVNSSEAGDGKKFLKEGQEVEVLLFEEAPISVQLPKKIELAVTEAGSAVKGDTASGNVTKEITLETGAVIRVPLFVKEGDIVRINTDTGEYTERVTN</sequence>
<evidence type="ECO:0000256" key="4">
    <source>
        <dbReference type="ARBA" id="ARBA00022490"/>
    </source>
</evidence>
<evidence type="ECO:0000256" key="3">
    <source>
        <dbReference type="ARBA" id="ARBA00009479"/>
    </source>
</evidence>
<comment type="subcellular location">
    <subcellularLocation>
        <location evidence="1 7">Cytoplasm</location>
    </subcellularLocation>
</comment>
<evidence type="ECO:0000256" key="8">
    <source>
        <dbReference type="NCBIfam" id="TIGR00038"/>
    </source>
</evidence>
<dbReference type="PANTHER" id="PTHR30053:SF12">
    <property type="entry name" value="ELONGATION FACTOR P (EF-P) FAMILY PROTEIN"/>
    <property type="match status" value="1"/>
</dbReference>
<dbReference type="HAMAP" id="MF_00141">
    <property type="entry name" value="EF_P"/>
    <property type="match status" value="1"/>
</dbReference>
<evidence type="ECO:0000256" key="7">
    <source>
        <dbReference type="HAMAP-Rule" id="MF_00141"/>
    </source>
</evidence>
<comment type="caution">
    <text evidence="12">The sequence shown here is derived from an EMBL/GenBank/DDBJ whole genome shotgun (WGS) entry which is preliminary data.</text>
</comment>
<dbReference type="AlphaFoldDB" id="A0A1F7UHZ3"/>
<dbReference type="Gene3D" id="2.40.50.140">
    <property type="entry name" value="Nucleic acid-binding proteins"/>
    <property type="match status" value="2"/>
</dbReference>
<dbReference type="Pfam" id="PF01132">
    <property type="entry name" value="EFP"/>
    <property type="match status" value="1"/>
</dbReference>
<dbReference type="InterPro" id="IPR012340">
    <property type="entry name" value="NA-bd_OB-fold"/>
</dbReference>
<dbReference type="Gene3D" id="2.30.30.30">
    <property type="match status" value="1"/>
</dbReference>
<dbReference type="STRING" id="1802397.A3J43_02975"/>
<evidence type="ECO:0000256" key="6">
    <source>
        <dbReference type="ARBA" id="ARBA00022917"/>
    </source>
</evidence>
<dbReference type="InterPro" id="IPR011768">
    <property type="entry name" value="Transl_elongation_fac_P"/>
</dbReference>
<dbReference type="InterPro" id="IPR001059">
    <property type="entry name" value="Transl_elong_P/YeiP_cen"/>
</dbReference>
<dbReference type="EMBL" id="MGEF01000049">
    <property type="protein sequence ID" value="OGL77899.1"/>
    <property type="molecule type" value="Genomic_DNA"/>
</dbReference>
<feature type="domain" description="Elongation factor P C-terminal" evidence="10">
    <location>
        <begin position="132"/>
        <end position="188"/>
    </location>
</feature>
<accession>A0A1F7UHZ3</accession>
<dbReference type="FunFam" id="2.40.50.140:FF:000009">
    <property type="entry name" value="Elongation factor P"/>
    <property type="match status" value="1"/>
</dbReference>
<dbReference type="SUPFAM" id="SSF50249">
    <property type="entry name" value="Nucleic acid-binding proteins"/>
    <property type="match status" value="2"/>
</dbReference>
<feature type="domain" description="Translation elongation factor P/YeiP central" evidence="11">
    <location>
        <begin position="70"/>
        <end position="124"/>
    </location>
</feature>
<keyword evidence="5 7" id="KW-0251">Elongation factor</keyword>
<evidence type="ECO:0000256" key="2">
    <source>
        <dbReference type="ARBA" id="ARBA00004815"/>
    </source>
</evidence>
<dbReference type="SUPFAM" id="SSF50104">
    <property type="entry name" value="Translation proteins SH3-like domain"/>
    <property type="match status" value="1"/>
</dbReference>
<name>A0A1F7UHZ3_9BACT</name>
<gene>
    <name evidence="7" type="primary">efp</name>
    <name evidence="12" type="ORF">A3J43_02975</name>
</gene>
<dbReference type="PIRSF" id="PIRSF005901">
    <property type="entry name" value="EF-P"/>
    <property type="match status" value="1"/>
</dbReference>
<evidence type="ECO:0000313" key="12">
    <source>
        <dbReference type="EMBL" id="OGL77899.1"/>
    </source>
</evidence>
<protein>
    <recommendedName>
        <fullName evidence="7 8">Elongation factor P</fullName>
        <shortName evidence="7">EF-P</shortName>
    </recommendedName>
</protein>
<organism evidence="12 13">
    <name type="scientific">Candidatus Uhrbacteria bacterium RIFCSPHIGHO2_12_FULL_54_23</name>
    <dbReference type="NCBI Taxonomy" id="1802397"/>
    <lineage>
        <taxon>Bacteria</taxon>
        <taxon>Candidatus Uhriibacteriota</taxon>
    </lineage>
</organism>
<dbReference type="PANTHER" id="PTHR30053">
    <property type="entry name" value="ELONGATION FACTOR P"/>
    <property type="match status" value="1"/>
</dbReference>
<comment type="similarity">
    <text evidence="3 7 9">Belongs to the elongation factor P family.</text>
</comment>
<dbReference type="InterPro" id="IPR014722">
    <property type="entry name" value="Rib_uL2_dom2"/>
</dbReference>
<proteinExistence type="inferred from homology"/>
<evidence type="ECO:0000259" key="10">
    <source>
        <dbReference type="SMART" id="SM00841"/>
    </source>
</evidence>
<dbReference type="Pfam" id="PF08207">
    <property type="entry name" value="EFP_N"/>
    <property type="match status" value="1"/>
</dbReference>
<dbReference type="SMART" id="SM00841">
    <property type="entry name" value="Elong-fact-P_C"/>
    <property type="match status" value="1"/>
</dbReference>
<dbReference type="CDD" id="cd04470">
    <property type="entry name" value="S1_EF-P_repeat_1"/>
    <property type="match status" value="1"/>
</dbReference>
<evidence type="ECO:0000259" key="11">
    <source>
        <dbReference type="SMART" id="SM01185"/>
    </source>
</evidence>
<dbReference type="NCBIfam" id="TIGR00038">
    <property type="entry name" value="efp"/>
    <property type="match status" value="1"/>
</dbReference>
<dbReference type="InterPro" id="IPR008991">
    <property type="entry name" value="Translation_prot_SH3-like_sf"/>
</dbReference>
<keyword evidence="4 7" id="KW-0963">Cytoplasm</keyword>
<dbReference type="CDD" id="cd05794">
    <property type="entry name" value="S1_EF-P_repeat_2"/>
    <property type="match status" value="1"/>
</dbReference>
<dbReference type="NCBIfam" id="NF001810">
    <property type="entry name" value="PRK00529.1"/>
    <property type="match status" value="1"/>
</dbReference>
<dbReference type="FunFam" id="2.30.30.30:FF:000003">
    <property type="entry name" value="Elongation factor P"/>
    <property type="match status" value="1"/>
</dbReference>
<evidence type="ECO:0000256" key="1">
    <source>
        <dbReference type="ARBA" id="ARBA00004496"/>
    </source>
</evidence>
<dbReference type="GO" id="GO:0043043">
    <property type="term" value="P:peptide biosynthetic process"/>
    <property type="evidence" value="ECO:0007669"/>
    <property type="project" value="InterPro"/>
</dbReference>
<reference evidence="12 13" key="1">
    <citation type="journal article" date="2016" name="Nat. Commun.">
        <title>Thousands of microbial genomes shed light on interconnected biogeochemical processes in an aquifer system.</title>
        <authorList>
            <person name="Anantharaman K."/>
            <person name="Brown C.T."/>
            <person name="Hug L.A."/>
            <person name="Sharon I."/>
            <person name="Castelle C.J."/>
            <person name="Probst A.J."/>
            <person name="Thomas B.C."/>
            <person name="Singh A."/>
            <person name="Wilkins M.J."/>
            <person name="Karaoz U."/>
            <person name="Brodie E.L."/>
            <person name="Williams K.H."/>
            <person name="Hubbard S.S."/>
            <person name="Banfield J.F."/>
        </authorList>
    </citation>
    <scope>NUCLEOTIDE SEQUENCE [LARGE SCALE GENOMIC DNA]</scope>
</reference>
<dbReference type="Proteomes" id="UP000176604">
    <property type="component" value="Unassembled WGS sequence"/>
</dbReference>